<reference evidence="1 2" key="1">
    <citation type="submission" date="2021-05" db="EMBL/GenBank/DDBJ databases">
        <title>A Polyphasic approach of four new species of the genus Ohtaekwangia: Ohtaekwangia histidinii sp. nov., Ohtaekwangia cretensis sp. nov., Ohtaekwangia indiensis sp. nov., Ohtaekwangia reichenbachii sp. nov. from diverse environment.</title>
        <authorList>
            <person name="Octaviana S."/>
        </authorList>
    </citation>
    <scope>NUCLEOTIDE SEQUENCE [LARGE SCALE GENOMIC DNA]</scope>
    <source>
        <strain evidence="1 2">PWU37</strain>
    </source>
</reference>
<dbReference type="AlphaFoldDB" id="A0AAP2DJ72"/>
<evidence type="ECO:0000313" key="1">
    <source>
        <dbReference type="EMBL" id="MBT1690432.1"/>
    </source>
</evidence>
<proteinExistence type="predicted"/>
<organism evidence="1 2">
    <name type="scientific">Dawidia soli</name>
    <dbReference type="NCBI Taxonomy" id="2782352"/>
    <lineage>
        <taxon>Bacteria</taxon>
        <taxon>Pseudomonadati</taxon>
        <taxon>Bacteroidota</taxon>
        <taxon>Cytophagia</taxon>
        <taxon>Cytophagales</taxon>
        <taxon>Chryseotaleaceae</taxon>
        <taxon>Dawidia</taxon>
    </lineage>
</organism>
<keyword evidence="2" id="KW-1185">Reference proteome</keyword>
<dbReference type="EMBL" id="JAHESC010000066">
    <property type="protein sequence ID" value="MBT1690432.1"/>
    <property type="molecule type" value="Genomic_DNA"/>
</dbReference>
<evidence type="ECO:0000313" key="2">
    <source>
        <dbReference type="Proteomes" id="UP001319180"/>
    </source>
</evidence>
<accession>A0AAP2DJ72</accession>
<dbReference type="RefSeq" id="WP_254093768.1">
    <property type="nucleotide sequence ID" value="NZ_JAHESC010000066.1"/>
</dbReference>
<name>A0AAP2DJ72_9BACT</name>
<dbReference type="Proteomes" id="UP001319180">
    <property type="component" value="Unassembled WGS sequence"/>
</dbReference>
<gene>
    <name evidence="1" type="ORF">KK078_27955</name>
</gene>
<comment type="caution">
    <text evidence="1">The sequence shown here is derived from an EMBL/GenBank/DDBJ whole genome shotgun (WGS) entry which is preliminary data.</text>
</comment>
<protein>
    <submittedName>
        <fullName evidence="1">Uncharacterized protein</fullName>
    </submittedName>
</protein>
<sequence>MDVLFAFVQYKDICRTFEKPPGHYTEGDIYHRKIQRIVPVGRECVDAAVVGQHPQEQPQAVEKHHCFYGIVIPQAGWTDAGNDKAADGLGEAQGKIHRELHLLELRDIRQHLLAGNSICRGCIGCRQM</sequence>